<name>A0AAD5MKD6_PARTN</name>
<evidence type="ECO:0000313" key="9">
    <source>
        <dbReference type="EMBL" id="KAJ1350617.1"/>
    </source>
</evidence>
<evidence type="ECO:0000256" key="4">
    <source>
        <dbReference type="ARBA" id="ARBA00022737"/>
    </source>
</evidence>
<dbReference type="GO" id="GO:0033290">
    <property type="term" value="C:eukaryotic 48S preinitiation complex"/>
    <property type="evidence" value="ECO:0007669"/>
    <property type="project" value="UniProtKB-UniRule"/>
</dbReference>
<evidence type="ECO:0000256" key="2">
    <source>
        <dbReference type="ARBA" id="ARBA00022540"/>
    </source>
</evidence>
<sequence length="405" mass="45155">MEGLGTKQKPTSFAGEGLFVGVPMTIRKPRLPATAPIAGFFRHPFFDIATKEKELCPARKCTSETKFCVEILALQRKMRPLSLKGHDRALTRVRFNREGDLLISAAKNKQPCLWYTENGERIGTYDGHNGVVWDVDVSWDTTRLGTASGDNSVKFWDCETGVVLNTINTPTPAKSVNLSYSGHLLAYTTQKMTKNPSVLCIVDTRDDQQITADCPLFRTHFEFDNSATTCVFSGATDIVTVGFENGHILQYELKNNEVPSQSNDKAHRYAITDLQLSPDGAFLISSSKDKTAALLDVYTLENLKQYRSERPVNSACISPIRDHVCLGGGEDAMQVTQTAVSAGHFEAKLYHMVFEEEFARFKGHFGPINTMAWHPSGNIIATGGEDGYVRVQEFDDDYLDFKYDY</sequence>
<feature type="repeat" description="WD" evidence="8">
    <location>
        <begin position="361"/>
        <end position="391"/>
    </location>
</feature>
<dbReference type="GO" id="GO:0003723">
    <property type="term" value="F:RNA binding"/>
    <property type="evidence" value="ECO:0007669"/>
    <property type="project" value="TreeGrafter"/>
</dbReference>
<evidence type="ECO:0000256" key="1">
    <source>
        <dbReference type="ARBA" id="ARBA00022490"/>
    </source>
</evidence>
<comment type="similarity">
    <text evidence="7">Belongs to the eIF-3 subunit I family.</text>
</comment>
<feature type="repeat" description="WD" evidence="8">
    <location>
        <begin position="264"/>
        <end position="305"/>
    </location>
</feature>
<gene>
    <name evidence="9" type="ORF">KIN20_006446</name>
</gene>
<evidence type="ECO:0000256" key="3">
    <source>
        <dbReference type="ARBA" id="ARBA00022574"/>
    </source>
</evidence>
<evidence type="ECO:0000256" key="7">
    <source>
        <dbReference type="HAMAP-Rule" id="MF_03008"/>
    </source>
</evidence>
<dbReference type="PANTHER" id="PTHR19877">
    <property type="entry name" value="EUKARYOTIC TRANSLATION INITIATION FACTOR 3 SUBUNIT I"/>
    <property type="match status" value="1"/>
</dbReference>
<dbReference type="GO" id="GO:0016282">
    <property type="term" value="C:eukaryotic 43S preinitiation complex"/>
    <property type="evidence" value="ECO:0007669"/>
    <property type="project" value="UniProtKB-UniRule"/>
</dbReference>
<dbReference type="InterPro" id="IPR027525">
    <property type="entry name" value="eIF3i"/>
</dbReference>
<dbReference type="EMBL" id="JAHQIW010000900">
    <property type="protein sequence ID" value="KAJ1350617.1"/>
    <property type="molecule type" value="Genomic_DNA"/>
</dbReference>
<keyword evidence="2 7" id="KW-0396">Initiation factor</keyword>
<evidence type="ECO:0000313" key="10">
    <source>
        <dbReference type="Proteomes" id="UP001196413"/>
    </source>
</evidence>
<proteinExistence type="inferred from homology"/>
<dbReference type="InterPro" id="IPR001680">
    <property type="entry name" value="WD40_rpt"/>
</dbReference>
<evidence type="ECO:0000256" key="6">
    <source>
        <dbReference type="ARBA" id="ARBA00038394"/>
    </source>
</evidence>
<dbReference type="GO" id="GO:0003743">
    <property type="term" value="F:translation initiation factor activity"/>
    <property type="evidence" value="ECO:0007669"/>
    <property type="project" value="UniProtKB-UniRule"/>
</dbReference>
<dbReference type="GO" id="GO:0071541">
    <property type="term" value="C:eukaryotic translation initiation factor 3 complex, eIF3m"/>
    <property type="evidence" value="ECO:0007669"/>
    <property type="project" value="TreeGrafter"/>
</dbReference>
<evidence type="ECO:0000256" key="8">
    <source>
        <dbReference type="PROSITE-ProRule" id="PRU00221"/>
    </source>
</evidence>
<dbReference type="GO" id="GO:0001732">
    <property type="term" value="P:formation of cytoplasmic translation initiation complex"/>
    <property type="evidence" value="ECO:0007669"/>
    <property type="project" value="UniProtKB-UniRule"/>
</dbReference>
<keyword evidence="1 7" id="KW-0963">Cytoplasm</keyword>
<dbReference type="InterPro" id="IPR036322">
    <property type="entry name" value="WD40_repeat_dom_sf"/>
</dbReference>
<dbReference type="SUPFAM" id="SSF50978">
    <property type="entry name" value="WD40 repeat-like"/>
    <property type="match status" value="1"/>
</dbReference>
<comment type="subcellular location">
    <subcellularLocation>
        <location evidence="7">Cytoplasm</location>
    </subcellularLocation>
</comment>
<evidence type="ECO:0000256" key="5">
    <source>
        <dbReference type="ARBA" id="ARBA00022917"/>
    </source>
</evidence>
<dbReference type="InterPro" id="IPR015943">
    <property type="entry name" value="WD40/YVTN_repeat-like_dom_sf"/>
</dbReference>
<dbReference type="PROSITE" id="PS50294">
    <property type="entry name" value="WD_REPEATS_REGION"/>
    <property type="match status" value="2"/>
</dbReference>
<feature type="repeat" description="WD" evidence="8">
    <location>
        <begin position="125"/>
        <end position="166"/>
    </location>
</feature>
<dbReference type="Pfam" id="PF24805">
    <property type="entry name" value="EIF3I"/>
    <property type="match status" value="1"/>
</dbReference>
<keyword evidence="3 8" id="KW-0853">WD repeat</keyword>
<feature type="repeat" description="WD" evidence="8">
    <location>
        <begin position="83"/>
        <end position="124"/>
    </location>
</feature>
<organism evidence="9 10">
    <name type="scientific">Parelaphostrongylus tenuis</name>
    <name type="common">Meningeal worm</name>
    <dbReference type="NCBI Taxonomy" id="148309"/>
    <lineage>
        <taxon>Eukaryota</taxon>
        <taxon>Metazoa</taxon>
        <taxon>Ecdysozoa</taxon>
        <taxon>Nematoda</taxon>
        <taxon>Chromadorea</taxon>
        <taxon>Rhabditida</taxon>
        <taxon>Rhabditina</taxon>
        <taxon>Rhabditomorpha</taxon>
        <taxon>Strongyloidea</taxon>
        <taxon>Metastrongylidae</taxon>
        <taxon>Parelaphostrongylus</taxon>
    </lineage>
</organism>
<accession>A0AAD5MKD6</accession>
<keyword evidence="10" id="KW-1185">Reference proteome</keyword>
<dbReference type="Gene3D" id="2.130.10.10">
    <property type="entry name" value="YVTN repeat-like/Quinoprotein amine dehydrogenase"/>
    <property type="match status" value="1"/>
</dbReference>
<dbReference type="SMART" id="SM00320">
    <property type="entry name" value="WD40"/>
    <property type="match status" value="5"/>
</dbReference>
<dbReference type="PROSITE" id="PS50082">
    <property type="entry name" value="WD_REPEATS_2"/>
    <property type="match status" value="4"/>
</dbReference>
<reference evidence="9" key="1">
    <citation type="submission" date="2021-06" db="EMBL/GenBank/DDBJ databases">
        <title>Parelaphostrongylus tenuis whole genome reference sequence.</title>
        <authorList>
            <person name="Garwood T.J."/>
            <person name="Larsen P.A."/>
            <person name="Fountain-Jones N.M."/>
            <person name="Garbe J.R."/>
            <person name="Macchietto M.G."/>
            <person name="Kania S.A."/>
            <person name="Gerhold R.W."/>
            <person name="Richards J.E."/>
            <person name="Wolf T.M."/>
        </authorList>
    </citation>
    <scope>NUCLEOTIDE SEQUENCE</scope>
    <source>
        <strain evidence="9">MNPRO001-30</strain>
        <tissue evidence="9">Meninges</tissue>
    </source>
</reference>
<comment type="function">
    <text evidence="7">Component of the eukaryotic translation initiation factor 3 (eIF-3) complex, which is involved in protein synthesis of a specialized repertoire of mRNAs and, together with other initiation factors, stimulates binding of mRNA and methionyl-tRNAi to the 40S ribosome. The eIF-3 complex specifically targets and initiates translation of a subset of mRNAs involved in cell proliferation.</text>
</comment>
<keyword evidence="4" id="KW-0677">Repeat</keyword>
<dbReference type="HAMAP" id="MF_03008">
    <property type="entry name" value="eIF3i"/>
    <property type="match status" value="1"/>
</dbReference>
<comment type="subunit">
    <text evidence="7">Component of the eukaryotic translation initiation factor 3 (eIF-3) complex.</text>
</comment>
<protein>
    <recommendedName>
        <fullName evidence="7">Eukaryotic translation initiation factor 3 subunit I</fullName>
        <shortName evidence="7">eIF3i</shortName>
    </recommendedName>
</protein>
<comment type="similarity">
    <text evidence="6">Belongs to the WD repeat STRAP family.</text>
</comment>
<keyword evidence="5 7" id="KW-0648">Protein biosynthesis</keyword>
<comment type="caution">
    <text evidence="9">The sequence shown here is derived from an EMBL/GenBank/DDBJ whole genome shotgun (WGS) entry which is preliminary data.</text>
</comment>
<dbReference type="AlphaFoldDB" id="A0AAD5MKD6"/>
<dbReference type="Proteomes" id="UP001196413">
    <property type="component" value="Unassembled WGS sequence"/>
</dbReference>
<dbReference type="PANTHER" id="PTHR19877:SF1">
    <property type="entry name" value="EUKARYOTIC TRANSLATION INITIATION FACTOR 3 SUBUNIT I"/>
    <property type="match status" value="1"/>
</dbReference>